<sequence length="398" mass="45283">MKKRLKFIRQIGTVVALIGSLFSYAMFQGGFVSWFLFYSFLPFGLCALAIAAYPLRRIQVTRAIASSSYYAGDTLTVTISLRLPFFVPLAYVMVDENWPPALQQTERNRAMPLFWRKTYSCTYTVSHLPRGEHLFSAIRVTMTDWLGLVTKETAFPIEDAIIVYPRYVEMKYRKISSQLDQGGAASSIPLHRDMTMAVGVREYVQGDRFSWIHWKASARKNELMTKEFEERQSDDIVVVLDRTPTPLFEEMVTFTASFLRAAIKKGVQTGLISVGSDRFIFPSRNGEAHLQQLFYHLAKTACDSLQPFARIIQQEMTQWPLSVSINYVTSQLTKETAASLSDFAAKNRCGTVFLIKRDEHGVANEERELLEQLRRKGIITIITTPEQFANALFGGGQR</sequence>
<evidence type="ECO:0000313" key="4">
    <source>
        <dbReference type="Proteomes" id="UP000076865"/>
    </source>
</evidence>
<organism evidence="3 4">
    <name type="scientific">Anoxybacteroides amylolyticum</name>
    <dbReference type="NCBI Taxonomy" id="294699"/>
    <lineage>
        <taxon>Bacteria</taxon>
        <taxon>Bacillati</taxon>
        <taxon>Bacillota</taxon>
        <taxon>Bacilli</taxon>
        <taxon>Bacillales</taxon>
        <taxon>Anoxybacillaceae</taxon>
        <taxon>Anoxybacteroides</taxon>
    </lineage>
</organism>
<dbReference type="OrthoDB" id="140416at2"/>
<feature type="domain" description="DUF58" evidence="2">
    <location>
        <begin position="200"/>
        <end position="317"/>
    </location>
</feature>
<gene>
    <name evidence="3" type="ORF">GFC30_8</name>
</gene>
<keyword evidence="1" id="KW-0812">Transmembrane</keyword>
<dbReference type="AlphaFoldDB" id="A0A160F350"/>
<feature type="transmembrane region" description="Helical" evidence="1">
    <location>
        <begin position="33"/>
        <end position="53"/>
    </location>
</feature>
<proteinExistence type="predicted"/>
<evidence type="ECO:0000256" key="1">
    <source>
        <dbReference type="SAM" id="Phobius"/>
    </source>
</evidence>
<keyword evidence="4" id="KW-1185">Reference proteome</keyword>
<keyword evidence="1" id="KW-0472">Membrane</keyword>
<dbReference type="Pfam" id="PF01882">
    <property type="entry name" value="DUF58"/>
    <property type="match status" value="1"/>
</dbReference>
<name>A0A160F350_9BACL</name>
<dbReference type="PATRIC" id="fig|294699.3.peg.6"/>
<dbReference type="PANTHER" id="PTHR34351:SF2">
    <property type="entry name" value="DUF58 DOMAIN-CONTAINING PROTEIN"/>
    <property type="match status" value="1"/>
</dbReference>
<evidence type="ECO:0000313" key="3">
    <source>
        <dbReference type="EMBL" id="ANB60717.1"/>
    </source>
</evidence>
<protein>
    <recommendedName>
        <fullName evidence="2">DUF58 domain-containing protein</fullName>
    </recommendedName>
</protein>
<dbReference type="InterPro" id="IPR002881">
    <property type="entry name" value="DUF58"/>
</dbReference>
<dbReference type="KEGG" id="aamy:GFC30_8"/>
<dbReference type="RefSeq" id="WP_066321959.1">
    <property type="nucleotide sequence ID" value="NZ_CP015438.1"/>
</dbReference>
<reference evidence="3 4" key="1">
    <citation type="journal article" date="2006" name="Syst. Appl. Microbiol.">
        <title>Anoxybacillus amylolyticus sp. nov., a thermophilic amylase producing bacterium isolated from Mount Rittmann (Antarctica).</title>
        <authorList>
            <person name="Poli A."/>
            <person name="Esposito E."/>
            <person name="Lama L."/>
            <person name="Orlando P."/>
            <person name="Nicolaus G."/>
            <person name="de Appolonia F."/>
            <person name="Gambacorta A."/>
            <person name="Nicolaus B."/>
        </authorList>
    </citation>
    <scope>NUCLEOTIDE SEQUENCE [LARGE SCALE GENOMIC DNA]</scope>
    <source>
        <strain evidence="3 4">DSM 15939</strain>
    </source>
</reference>
<accession>A0A160F350</accession>
<dbReference type="Proteomes" id="UP000076865">
    <property type="component" value="Chromosome"/>
</dbReference>
<keyword evidence="1" id="KW-1133">Transmembrane helix</keyword>
<evidence type="ECO:0000259" key="2">
    <source>
        <dbReference type="Pfam" id="PF01882"/>
    </source>
</evidence>
<dbReference type="PANTHER" id="PTHR34351">
    <property type="entry name" value="SLR1927 PROTEIN-RELATED"/>
    <property type="match status" value="1"/>
</dbReference>
<feature type="transmembrane region" description="Helical" evidence="1">
    <location>
        <begin position="7"/>
        <end position="27"/>
    </location>
</feature>
<dbReference type="EMBL" id="CP015438">
    <property type="protein sequence ID" value="ANB60717.1"/>
    <property type="molecule type" value="Genomic_DNA"/>
</dbReference>